<dbReference type="Proteomes" id="UP000095286">
    <property type="component" value="Unplaced"/>
</dbReference>
<reference evidence="2" key="1">
    <citation type="submission" date="2016-11" db="UniProtKB">
        <authorList>
            <consortium name="WormBaseParasite"/>
        </authorList>
    </citation>
    <scope>IDENTIFICATION</scope>
    <source>
        <strain evidence="2">KR3021</strain>
    </source>
</reference>
<organism evidence="1 2">
    <name type="scientific">Rhabditophanes sp. KR3021</name>
    <dbReference type="NCBI Taxonomy" id="114890"/>
    <lineage>
        <taxon>Eukaryota</taxon>
        <taxon>Metazoa</taxon>
        <taxon>Ecdysozoa</taxon>
        <taxon>Nematoda</taxon>
        <taxon>Chromadorea</taxon>
        <taxon>Rhabditida</taxon>
        <taxon>Tylenchina</taxon>
        <taxon>Panagrolaimomorpha</taxon>
        <taxon>Strongyloidoidea</taxon>
        <taxon>Alloionematidae</taxon>
        <taxon>Rhabditophanes</taxon>
    </lineage>
</organism>
<protein>
    <submittedName>
        <fullName evidence="2">C2H2-type domain-containing protein</fullName>
    </submittedName>
</protein>
<evidence type="ECO:0000313" key="2">
    <source>
        <dbReference type="WBParaSite" id="RSKR_0000934600.1"/>
    </source>
</evidence>
<evidence type="ECO:0000313" key="1">
    <source>
        <dbReference type="Proteomes" id="UP000095286"/>
    </source>
</evidence>
<accession>A0AC35U9A8</accession>
<name>A0AC35U9A8_9BILA</name>
<dbReference type="WBParaSite" id="RSKR_0000934600.1">
    <property type="protein sequence ID" value="RSKR_0000934600.1"/>
    <property type="gene ID" value="RSKR_0000934600"/>
</dbReference>
<proteinExistence type="predicted"/>
<sequence length="402" mass="46484">MPIKRNPIFGVMPPIKSTAEQWASKLMATHSQPKPQPPSVEDDSKPLYYIRGDAASEHARYMQRYQSNSRKTFDHNKLQEILAKNGIPNPNMSRPPAKSATKRPMQDDSSEEEVYIPRSKRQQQVNLIPDPHPEQQSMQEVEMAYRPQTPPPSQTSSRPCKTYDINKSDSIFRTGMVVDNGLNSVLVWKCKEKNCNFQARFRANLEFHHLDHKISKPLHQCRNCSMSFEKKRCYKEHMDSYCVKLAKTFAVNSCLSLREEVHALAKTYNFLKCPQFERCAFVCNNHEQLRLHKAESHCRPDQINFDCRLCGLGFADQQAYYEHEALFCWSGLEMEEEDGKLFSCKHESCEFQSFSKAEEITHIATHCPGGIFTNFKCRFCGFCFTSEKVVGEHEMYFCGNNV</sequence>